<protein>
    <submittedName>
        <fullName evidence="12">Glycyl-radical enzyme activating protein</fullName>
    </submittedName>
</protein>
<dbReference type="GO" id="GO:0051539">
    <property type="term" value="F:4 iron, 4 sulfur cluster binding"/>
    <property type="evidence" value="ECO:0007669"/>
    <property type="project" value="UniProtKB-KW"/>
</dbReference>
<dbReference type="PROSITE" id="PS01087">
    <property type="entry name" value="RADICAL_ACTIVATING"/>
    <property type="match status" value="1"/>
</dbReference>
<evidence type="ECO:0000256" key="6">
    <source>
        <dbReference type="ARBA" id="ARBA00023002"/>
    </source>
</evidence>
<dbReference type="SFLD" id="SFLDG01118">
    <property type="entry name" value="activating_enzymes__group_2"/>
    <property type="match status" value="1"/>
</dbReference>
<dbReference type="InterPro" id="IPR040074">
    <property type="entry name" value="BssD/PflA/YjjW"/>
</dbReference>
<evidence type="ECO:0000259" key="11">
    <source>
        <dbReference type="PROSITE" id="PS51918"/>
    </source>
</evidence>
<proteinExistence type="inferred from homology"/>
<accession>A0A494X3V1</accession>
<dbReference type="PROSITE" id="PS51379">
    <property type="entry name" value="4FE4S_FER_2"/>
    <property type="match status" value="2"/>
</dbReference>
<dbReference type="SUPFAM" id="SSF102114">
    <property type="entry name" value="Radical SAM enzymes"/>
    <property type="match status" value="1"/>
</dbReference>
<evidence type="ECO:0000256" key="7">
    <source>
        <dbReference type="ARBA" id="ARBA00023004"/>
    </source>
</evidence>
<dbReference type="OrthoDB" id="9782387at2"/>
<organism evidence="12 13">
    <name type="scientific">Desulfofundulus salinus</name>
    <dbReference type="NCBI Taxonomy" id="2419843"/>
    <lineage>
        <taxon>Bacteria</taxon>
        <taxon>Bacillati</taxon>
        <taxon>Bacillota</taxon>
        <taxon>Clostridia</taxon>
        <taxon>Eubacteriales</taxon>
        <taxon>Peptococcaceae</taxon>
        <taxon>Desulfofundulus</taxon>
    </lineage>
</organism>
<dbReference type="PROSITE" id="PS51918">
    <property type="entry name" value="RADICAL_SAM"/>
    <property type="match status" value="1"/>
</dbReference>
<dbReference type="PANTHER" id="PTHR30352:SF4">
    <property type="entry name" value="PYRUVATE FORMATE-LYASE 2-ACTIVATING ENZYME"/>
    <property type="match status" value="1"/>
</dbReference>
<dbReference type="InterPro" id="IPR001989">
    <property type="entry name" value="Radical_activat_CS"/>
</dbReference>
<dbReference type="InterPro" id="IPR034457">
    <property type="entry name" value="Organic_radical-activating"/>
</dbReference>
<dbReference type="SFLD" id="SFLDG01066">
    <property type="entry name" value="organic_radical-activating_enz"/>
    <property type="match status" value="1"/>
</dbReference>
<feature type="domain" description="Radical SAM core" evidence="11">
    <location>
        <begin position="24"/>
        <end position="308"/>
    </location>
</feature>
<evidence type="ECO:0000313" key="12">
    <source>
        <dbReference type="EMBL" id="RKO67534.1"/>
    </source>
</evidence>
<dbReference type="SFLD" id="SFLDS00029">
    <property type="entry name" value="Radical_SAM"/>
    <property type="match status" value="1"/>
</dbReference>
<keyword evidence="5" id="KW-0479">Metal-binding</keyword>
<name>A0A494X3V1_9FIRM</name>
<dbReference type="GO" id="GO:0046872">
    <property type="term" value="F:metal ion binding"/>
    <property type="evidence" value="ECO:0007669"/>
    <property type="project" value="UniProtKB-KW"/>
</dbReference>
<dbReference type="NCBIfam" id="TIGR02494">
    <property type="entry name" value="PFLE_PFLC"/>
    <property type="match status" value="1"/>
</dbReference>
<keyword evidence="3" id="KW-0004">4Fe-4S</keyword>
<comment type="catalytic activity">
    <reaction evidence="9">
        <text>glycyl-[protein] + reduced [flavodoxin] + S-adenosyl-L-methionine = glycin-2-yl radical-[protein] + semiquinone [flavodoxin] + 5'-deoxyadenosine + L-methionine + H(+)</text>
        <dbReference type="Rhea" id="RHEA:61976"/>
        <dbReference type="Rhea" id="RHEA-COMP:10622"/>
        <dbReference type="Rhea" id="RHEA-COMP:14480"/>
        <dbReference type="Rhea" id="RHEA-COMP:15993"/>
        <dbReference type="Rhea" id="RHEA-COMP:15994"/>
        <dbReference type="ChEBI" id="CHEBI:15378"/>
        <dbReference type="ChEBI" id="CHEBI:17319"/>
        <dbReference type="ChEBI" id="CHEBI:29947"/>
        <dbReference type="ChEBI" id="CHEBI:32722"/>
        <dbReference type="ChEBI" id="CHEBI:57618"/>
        <dbReference type="ChEBI" id="CHEBI:57844"/>
        <dbReference type="ChEBI" id="CHEBI:59789"/>
        <dbReference type="ChEBI" id="CHEBI:140311"/>
    </reaction>
</comment>
<dbReference type="PANTHER" id="PTHR30352">
    <property type="entry name" value="PYRUVATE FORMATE-LYASE-ACTIVATING ENZYME"/>
    <property type="match status" value="1"/>
</dbReference>
<dbReference type="PROSITE" id="PS00198">
    <property type="entry name" value="4FE4S_FER_1"/>
    <property type="match status" value="1"/>
</dbReference>
<dbReference type="PIRSF" id="PIRSF000371">
    <property type="entry name" value="PFL_act_enz"/>
    <property type="match status" value="1"/>
</dbReference>
<keyword evidence="4" id="KW-0949">S-adenosyl-L-methionine</keyword>
<evidence type="ECO:0000313" key="13">
    <source>
        <dbReference type="Proteomes" id="UP000271256"/>
    </source>
</evidence>
<gene>
    <name evidence="12" type="ORF">D7024_11575</name>
</gene>
<evidence type="ECO:0000256" key="9">
    <source>
        <dbReference type="ARBA" id="ARBA00047365"/>
    </source>
</evidence>
<dbReference type="Pfam" id="PF04055">
    <property type="entry name" value="Radical_SAM"/>
    <property type="match status" value="1"/>
</dbReference>
<dbReference type="InterPro" id="IPR017900">
    <property type="entry name" value="4Fe4S_Fe_S_CS"/>
</dbReference>
<keyword evidence="7" id="KW-0408">Iron</keyword>
<dbReference type="AlphaFoldDB" id="A0A494X3V1"/>
<evidence type="ECO:0000256" key="1">
    <source>
        <dbReference type="ARBA" id="ARBA00001966"/>
    </source>
</evidence>
<dbReference type="Gene3D" id="3.30.70.20">
    <property type="match status" value="1"/>
</dbReference>
<dbReference type="Gene3D" id="3.80.30.10">
    <property type="entry name" value="pyruvate-formate lyase- activating enzyme"/>
    <property type="match status" value="1"/>
</dbReference>
<dbReference type="Proteomes" id="UP000271256">
    <property type="component" value="Unassembled WGS sequence"/>
</dbReference>
<evidence type="ECO:0000259" key="10">
    <source>
        <dbReference type="PROSITE" id="PS51379"/>
    </source>
</evidence>
<evidence type="ECO:0000256" key="2">
    <source>
        <dbReference type="ARBA" id="ARBA00009777"/>
    </source>
</evidence>
<comment type="similarity">
    <text evidence="2">Belongs to the organic radical-activating enzymes family.</text>
</comment>
<evidence type="ECO:0000256" key="4">
    <source>
        <dbReference type="ARBA" id="ARBA00022691"/>
    </source>
</evidence>
<keyword evidence="6" id="KW-0560">Oxidoreductase</keyword>
<comment type="caution">
    <text evidence="12">The sequence shown here is derived from an EMBL/GenBank/DDBJ whole genome shotgun (WGS) entry which is preliminary data.</text>
</comment>
<evidence type="ECO:0000256" key="5">
    <source>
        <dbReference type="ARBA" id="ARBA00022723"/>
    </source>
</evidence>
<feature type="domain" description="4Fe-4S ferredoxin-type" evidence="10">
    <location>
        <begin position="55"/>
        <end position="87"/>
    </location>
</feature>
<dbReference type="GO" id="GO:0016491">
    <property type="term" value="F:oxidoreductase activity"/>
    <property type="evidence" value="ECO:0007669"/>
    <property type="project" value="UniProtKB-KW"/>
</dbReference>
<feature type="domain" description="4Fe-4S ferredoxin-type" evidence="10">
    <location>
        <begin position="88"/>
        <end position="117"/>
    </location>
</feature>
<dbReference type="InterPro" id="IPR007197">
    <property type="entry name" value="rSAM"/>
</dbReference>
<dbReference type="InterPro" id="IPR017896">
    <property type="entry name" value="4Fe4S_Fe-S-bd"/>
</dbReference>
<comment type="cofactor">
    <cofactor evidence="1">
        <name>[4Fe-4S] cluster</name>
        <dbReference type="ChEBI" id="CHEBI:49883"/>
    </cofactor>
</comment>
<reference evidence="12 13" key="1">
    <citation type="submission" date="2018-10" db="EMBL/GenBank/DDBJ databases">
        <authorList>
            <person name="Grouzdev D.S."/>
            <person name="Krutkina M.S."/>
            <person name="Tourova T.P."/>
            <person name="Nazina T.N."/>
        </authorList>
    </citation>
    <scope>NUCLEOTIDE SEQUENCE [LARGE SCALE GENOMIC DNA]</scope>
    <source>
        <strain evidence="12 13">435</strain>
    </source>
</reference>
<dbReference type="InterPro" id="IPR012839">
    <property type="entry name" value="Organic_radical_activase"/>
</dbReference>
<dbReference type="RefSeq" id="WP_121451944.1">
    <property type="nucleotide sequence ID" value="NZ_RBWE01000001.1"/>
</dbReference>
<dbReference type="SUPFAM" id="SSF54862">
    <property type="entry name" value="4Fe-4S ferredoxins"/>
    <property type="match status" value="1"/>
</dbReference>
<evidence type="ECO:0000256" key="8">
    <source>
        <dbReference type="ARBA" id="ARBA00023014"/>
    </source>
</evidence>
<keyword evidence="13" id="KW-1185">Reference proteome</keyword>
<dbReference type="EMBL" id="RBWE01000001">
    <property type="protein sequence ID" value="RKO67534.1"/>
    <property type="molecule type" value="Genomic_DNA"/>
</dbReference>
<evidence type="ECO:0000256" key="3">
    <source>
        <dbReference type="ARBA" id="ARBA00022485"/>
    </source>
</evidence>
<keyword evidence="8" id="KW-0411">Iron-sulfur</keyword>
<dbReference type="InterPro" id="IPR058240">
    <property type="entry name" value="rSAM_sf"/>
</dbReference>
<sequence length="314" mass="35362">MDQGVEACAGKFGFIFNVQKFSVHDGPGIRDVIFMKGCPLRCRWCCNPESQNAFAEVGYIQKRCIGVKECGFCLKKCLRNAIYVTENGLVDIDRHRCNNCGDCALVCPAKAITLFGEKVVVEDVLKMAEQDSASWRSNGGITVSGGEPLLQSEFVSNLFKECRKKGINTAIETSGYARWENIEKVCQYTDLIFYDIKHMDEDKHKECTGVSNELILENLLKISNSFPQTPVIVRTPIIPGFNDTEENIEATIEFLSKVKNLKDYELLGYHAFGQPKYRQLGRQYLLEGLKPPGKDYISELNEKARAMLKEKGVL</sequence>